<organism evidence="2 3">
    <name type="scientific">Helianthus annuus</name>
    <name type="common">Common sunflower</name>
    <dbReference type="NCBI Taxonomy" id="4232"/>
    <lineage>
        <taxon>Eukaryota</taxon>
        <taxon>Viridiplantae</taxon>
        <taxon>Streptophyta</taxon>
        <taxon>Embryophyta</taxon>
        <taxon>Tracheophyta</taxon>
        <taxon>Spermatophyta</taxon>
        <taxon>Magnoliopsida</taxon>
        <taxon>eudicotyledons</taxon>
        <taxon>Gunneridae</taxon>
        <taxon>Pentapetalae</taxon>
        <taxon>asterids</taxon>
        <taxon>campanulids</taxon>
        <taxon>Asterales</taxon>
        <taxon>Asteraceae</taxon>
        <taxon>Asteroideae</taxon>
        <taxon>Heliantheae alliance</taxon>
        <taxon>Heliantheae</taxon>
        <taxon>Helianthus</taxon>
    </lineage>
</organism>
<evidence type="ECO:0000313" key="3">
    <source>
        <dbReference type="Proteomes" id="UP000215914"/>
    </source>
</evidence>
<dbReference type="EMBL" id="MNCJ02000325">
    <property type="protein sequence ID" value="KAF5786610.1"/>
    <property type="molecule type" value="Genomic_DNA"/>
</dbReference>
<protein>
    <submittedName>
        <fullName evidence="2">Uncharacterized protein</fullName>
    </submittedName>
</protein>
<reference evidence="1" key="3">
    <citation type="submission" date="2020-06" db="EMBL/GenBank/DDBJ databases">
        <title>Helianthus annuus Genome sequencing and assembly Release 2.</title>
        <authorList>
            <person name="Gouzy J."/>
            <person name="Langlade N."/>
            <person name="Munos S."/>
        </authorList>
    </citation>
    <scope>NUCLEOTIDE SEQUENCE</scope>
    <source>
        <tissue evidence="1">Leaves</tissue>
    </source>
</reference>
<dbReference type="InParanoid" id="A0A251THT8"/>
<reference evidence="1 3" key="1">
    <citation type="journal article" date="2017" name="Nature">
        <title>The sunflower genome provides insights into oil metabolism, flowering and Asterid evolution.</title>
        <authorList>
            <person name="Badouin H."/>
            <person name="Gouzy J."/>
            <person name="Grassa C.J."/>
            <person name="Murat F."/>
            <person name="Staton S.E."/>
            <person name="Cottret L."/>
            <person name="Lelandais-Briere C."/>
            <person name="Owens G.L."/>
            <person name="Carrere S."/>
            <person name="Mayjonade B."/>
            <person name="Legrand L."/>
            <person name="Gill N."/>
            <person name="Kane N.C."/>
            <person name="Bowers J.E."/>
            <person name="Hubner S."/>
            <person name="Bellec A."/>
            <person name="Berard A."/>
            <person name="Berges H."/>
            <person name="Blanchet N."/>
            <person name="Boniface M.C."/>
            <person name="Brunel D."/>
            <person name="Catrice O."/>
            <person name="Chaidir N."/>
            <person name="Claudel C."/>
            <person name="Donnadieu C."/>
            <person name="Faraut T."/>
            <person name="Fievet G."/>
            <person name="Helmstetter N."/>
            <person name="King M."/>
            <person name="Knapp S.J."/>
            <person name="Lai Z."/>
            <person name="Le Paslier M.C."/>
            <person name="Lippi Y."/>
            <person name="Lorenzon L."/>
            <person name="Mandel J.R."/>
            <person name="Marage G."/>
            <person name="Marchand G."/>
            <person name="Marquand E."/>
            <person name="Bret-Mestries E."/>
            <person name="Morien E."/>
            <person name="Nambeesan S."/>
            <person name="Nguyen T."/>
            <person name="Pegot-Espagnet P."/>
            <person name="Pouilly N."/>
            <person name="Raftis F."/>
            <person name="Sallet E."/>
            <person name="Schiex T."/>
            <person name="Thomas J."/>
            <person name="Vandecasteele C."/>
            <person name="Vares D."/>
            <person name="Vear F."/>
            <person name="Vautrin S."/>
            <person name="Crespi M."/>
            <person name="Mangin B."/>
            <person name="Burke J.M."/>
            <person name="Salse J."/>
            <person name="Munos S."/>
            <person name="Vincourt P."/>
            <person name="Rieseberg L.H."/>
            <person name="Langlade N.B."/>
        </authorList>
    </citation>
    <scope>NUCLEOTIDE SEQUENCE [LARGE SCALE GENOMIC DNA]</scope>
    <source>
        <strain evidence="3">cv. SF193</strain>
        <tissue evidence="1">Leaves</tissue>
    </source>
</reference>
<dbReference type="EMBL" id="CM007899">
    <property type="protein sequence ID" value="OTG10688.1"/>
    <property type="molecule type" value="Genomic_DNA"/>
</dbReference>
<evidence type="ECO:0000313" key="1">
    <source>
        <dbReference type="EMBL" id="KAF5786610.1"/>
    </source>
</evidence>
<keyword evidence="3" id="KW-1185">Reference proteome</keyword>
<gene>
    <name evidence="2" type="ORF">HannXRQ_Chr10g0290441</name>
    <name evidence="1" type="ORF">HanXRQr2_Chr10g0442991</name>
</gene>
<evidence type="ECO:0000313" key="2">
    <source>
        <dbReference type="EMBL" id="OTG10688.1"/>
    </source>
</evidence>
<dbReference type="Proteomes" id="UP000215914">
    <property type="component" value="Chromosome 10"/>
</dbReference>
<dbReference type="Gramene" id="mRNA:HanXRQr2_Chr10g0442991">
    <property type="protein sequence ID" value="mRNA:HanXRQr2_Chr10g0442991"/>
    <property type="gene ID" value="HanXRQr2_Chr10g0442991"/>
</dbReference>
<name>A0A251THT8_HELAN</name>
<accession>A0A251THT8</accession>
<dbReference type="AlphaFoldDB" id="A0A251THT8"/>
<reference evidence="2" key="2">
    <citation type="submission" date="2017-02" db="EMBL/GenBank/DDBJ databases">
        <title>Sunflower complete genome.</title>
        <authorList>
            <person name="Langlade N."/>
            <person name="Munos S."/>
        </authorList>
    </citation>
    <scope>NUCLEOTIDE SEQUENCE [LARGE SCALE GENOMIC DNA]</scope>
    <source>
        <tissue evidence="2">Leaves</tissue>
    </source>
</reference>
<sequence>MEITLIYHPLHCSPIFTSSRAHTRYKLGPKILIKFASILVQNKVFTNEDEIYQDLSSKSSMATC</sequence>
<proteinExistence type="predicted"/>